<organism evidence="1 2">
    <name type="scientific">Hibiscus syriacus</name>
    <name type="common">Rose of Sharon</name>
    <dbReference type="NCBI Taxonomy" id="106335"/>
    <lineage>
        <taxon>Eukaryota</taxon>
        <taxon>Viridiplantae</taxon>
        <taxon>Streptophyta</taxon>
        <taxon>Embryophyta</taxon>
        <taxon>Tracheophyta</taxon>
        <taxon>Spermatophyta</taxon>
        <taxon>Magnoliopsida</taxon>
        <taxon>eudicotyledons</taxon>
        <taxon>Gunneridae</taxon>
        <taxon>Pentapetalae</taxon>
        <taxon>rosids</taxon>
        <taxon>malvids</taxon>
        <taxon>Malvales</taxon>
        <taxon>Malvaceae</taxon>
        <taxon>Malvoideae</taxon>
        <taxon>Hibiscus</taxon>
    </lineage>
</organism>
<protein>
    <submittedName>
        <fullName evidence="1">Uncharacterized protein</fullName>
    </submittedName>
</protein>
<reference evidence="1" key="1">
    <citation type="submission" date="2019-09" db="EMBL/GenBank/DDBJ databases">
        <title>Draft genome information of white flower Hibiscus syriacus.</title>
        <authorList>
            <person name="Kim Y.-M."/>
        </authorList>
    </citation>
    <scope>NUCLEOTIDE SEQUENCE [LARGE SCALE GENOMIC DNA]</scope>
    <source>
        <strain evidence="1">YM2019G1</strain>
    </source>
</reference>
<accession>A0A6A2YIQ4</accession>
<dbReference type="Proteomes" id="UP000436088">
    <property type="component" value="Unassembled WGS sequence"/>
</dbReference>
<proteinExistence type="predicted"/>
<keyword evidence="2" id="KW-1185">Reference proteome</keyword>
<comment type="caution">
    <text evidence="1">The sequence shown here is derived from an EMBL/GenBank/DDBJ whole genome shotgun (WGS) entry which is preliminary data.</text>
</comment>
<sequence>MPLKSNVSLCIMKVLCNRSQDCAYFVSKTGGLSGWCNYGPSSIWKSPTRNNAAQLIHRVLPPRCESGTQPAMTSSMVDDGAASGSVCPMGCGDLQSLSLSMSPGSQSSYVTVAFK</sequence>
<dbReference type="EMBL" id="VEPZ02001399">
    <property type="protein sequence ID" value="KAE8675514.1"/>
    <property type="molecule type" value="Genomic_DNA"/>
</dbReference>
<evidence type="ECO:0000313" key="1">
    <source>
        <dbReference type="EMBL" id="KAE8675514.1"/>
    </source>
</evidence>
<gene>
    <name evidence="1" type="ORF">F3Y22_tig00111662pilonHSYRG00012</name>
</gene>
<name>A0A6A2YIQ4_HIBSY</name>
<evidence type="ECO:0000313" key="2">
    <source>
        <dbReference type="Proteomes" id="UP000436088"/>
    </source>
</evidence>
<dbReference type="AlphaFoldDB" id="A0A6A2YIQ4"/>